<organism evidence="7 8">
    <name type="scientific">Candidatus Devosia phytovorans</name>
    <dbReference type="NCBI Taxonomy" id="3121372"/>
    <lineage>
        <taxon>Bacteria</taxon>
        <taxon>Pseudomonadati</taxon>
        <taxon>Pseudomonadota</taxon>
        <taxon>Alphaproteobacteria</taxon>
        <taxon>Hyphomicrobiales</taxon>
        <taxon>Devosiaceae</taxon>
        <taxon>Devosia</taxon>
    </lineage>
</organism>
<keyword evidence="2" id="KW-1003">Cell membrane</keyword>
<evidence type="ECO:0000256" key="4">
    <source>
        <dbReference type="ARBA" id="ARBA00022989"/>
    </source>
</evidence>
<protein>
    <submittedName>
        <fullName evidence="7">LptF/LptG family permease</fullName>
    </submittedName>
</protein>
<keyword evidence="4 6" id="KW-1133">Transmembrane helix</keyword>
<evidence type="ECO:0000256" key="5">
    <source>
        <dbReference type="ARBA" id="ARBA00023136"/>
    </source>
</evidence>
<dbReference type="EMBL" id="CP119312">
    <property type="protein sequence ID" value="WEK06591.1"/>
    <property type="molecule type" value="Genomic_DNA"/>
</dbReference>
<accession>A0AAJ6B2D5</accession>
<keyword evidence="3 6" id="KW-0812">Transmembrane</keyword>
<feature type="transmembrane region" description="Helical" evidence="6">
    <location>
        <begin position="50"/>
        <end position="77"/>
    </location>
</feature>
<sequence length="357" mass="38758">MKKLTAYLSRLFVADALILLGVLCLLLWLVNCLRSFEVISVKGQNVLVLALQAMLTMPPLVISFFYICVGIGLARALQQLQANRELHIIHTSYGLGSLWRATGVVAGAGVLVMLLLSNFIEPYAIRRLNLLNASVAADLVSSTLRPGRFTQVTPGVVILIGGREGDGEIQQFFADDRRDPQSRQTYIAESARVAADGEGFVIELRNGTLQYSQSDGRFSEVSFDRYDVSVAQLSQSIGSIDPMLEKDSLTLVREALSSGEWNAYAVLLLSNRMAEGLRVIGMALMVLAIMGFPNGRRMRLGLPMEVIVMLIAFGERSLSAYSPIGTAAGALIMIAVAGAALLIRIRPRRAPTVEVAT</sequence>
<reference evidence="7" key="1">
    <citation type="submission" date="2023-03" db="EMBL/GenBank/DDBJ databases">
        <title>Andean soil-derived lignocellulolytic bacterial consortium as a source of novel taxa and putative plastic-active enzymes.</title>
        <authorList>
            <person name="Diaz-Garcia L."/>
            <person name="Chuvochina M."/>
            <person name="Feuerriegel G."/>
            <person name="Bunk B."/>
            <person name="Sproer C."/>
            <person name="Streit W.R."/>
            <person name="Rodriguez L.M."/>
            <person name="Overmann J."/>
            <person name="Jimenez D.J."/>
        </authorList>
    </citation>
    <scope>NUCLEOTIDE SEQUENCE</scope>
    <source>
        <strain evidence="7">MAG 4196</strain>
    </source>
</reference>
<evidence type="ECO:0000313" key="8">
    <source>
        <dbReference type="Proteomes" id="UP001217476"/>
    </source>
</evidence>
<dbReference type="InterPro" id="IPR005495">
    <property type="entry name" value="LptG/LptF_permease"/>
</dbReference>
<feature type="transmembrane region" description="Helical" evidence="6">
    <location>
        <begin position="98"/>
        <end position="120"/>
    </location>
</feature>
<name>A0AAJ6B2D5_9HYPH</name>
<evidence type="ECO:0000256" key="1">
    <source>
        <dbReference type="ARBA" id="ARBA00004651"/>
    </source>
</evidence>
<feature type="transmembrane region" description="Helical" evidence="6">
    <location>
        <begin position="12"/>
        <end position="30"/>
    </location>
</feature>
<evidence type="ECO:0000256" key="3">
    <source>
        <dbReference type="ARBA" id="ARBA00022692"/>
    </source>
</evidence>
<dbReference type="PANTHER" id="PTHR33529:SF6">
    <property type="entry name" value="YJGP_YJGQ FAMILY PERMEASE"/>
    <property type="match status" value="1"/>
</dbReference>
<proteinExistence type="predicted"/>
<dbReference type="AlphaFoldDB" id="A0AAJ6B2D5"/>
<dbReference type="GO" id="GO:0015920">
    <property type="term" value="P:lipopolysaccharide transport"/>
    <property type="evidence" value="ECO:0007669"/>
    <property type="project" value="TreeGrafter"/>
</dbReference>
<dbReference type="PANTHER" id="PTHR33529">
    <property type="entry name" value="SLR0882 PROTEIN-RELATED"/>
    <property type="match status" value="1"/>
</dbReference>
<evidence type="ECO:0000313" key="7">
    <source>
        <dbReference type="EMBL" id="WEK06591.1"/>
    </source>
</evidence>
<dbReference type="GO" id="GO:0043190">
    <property type="term" value="C:ATP-binding cassette (ABC) transporter complex"/>
    <property type="evidence" value="ECO:0007669"/>
    <property type="project" value="TreeGrafter"/>
</dbReference>
<gene>
    <name evidence="7" type="ORF">P0Y65_10210</name>
</gene>
<dbReference type="Pfam" id="PF03739">
    <property type="entry name" value="LptF_LptG"/>
    <property type="match status" value="1"/>
</dbReference>
<feature type="transmembrane region" description="Helical" evidence="6">
    <location>
        <begin position="324"/>
        <end position="343"/>
    </location>
</feature>
<evidence type="ECO:0000256" key="2">
    <source>
        <dbReference type="ARBA" id="ARBA00022475"/>
    </source>
</evidence>
<dbReference type="Proteomes" id="UP001217476">
    <property type="component" value="Chromosome"/>
</dbReference>
<keyword evidence="5 6" id="KW-0472">Membrane</keyword>
<feature type="transmembrane region" description="Helical" evidence="6">
    <location>
        <begin position="276"/>
        <end position="293"/>
    </location>
</feature>
<comment type="subcellular location">
    <subcellularLocation>
        <location evidence="1">Cell membrane</location>
        <topology evidence="1">Multi-pass membrane protein</topology>
    </subcellularLocation>
</comment>
<evidence type="ECO:0000256" key="6">
    <source>
        <dbReference type="SAM" id="Phobius"/>
    </source>
</evidence>